<reference evidence="1 2" key="1">
    <citation type="journal article" date="2018" name="New Phytol.">
        <title>Comparative genomics and transcriptomics depict ericoid mycorrhizal fungi as versatile saprotrophs and plant mutualists.</title>
        <authorList>
            <person name="Martino E."/>
            <person name="Morin E."/>
            <person name="Grelet G.A."/>
            <person name="Kuo A."/>
            <person name="Kohler A."/>
            <person name="Daghino S."/>
            <person name="Barry K.W."/>
            <person name="Cichocki N."/>
            <person name="Clum A."/>
            <person name="Dockter R.B."/>
            <person name="Hainaut M."/>
            <person name="Kuo R.C."/>
            <person name="LaButti K."/>
            <person name="Lindahl B.D."/>
            <person name="Lindquist E.A."/>
            <person name="Lipzen A."/>
            <person name="Khouja H.R."/>
            <person name="Magnuson J."/>
            <person name="Murat C."/>
            <person name="Ohm R.A."/>
            <person name="Singer S.W."/>
            <person name="Spatafora J.W."/>
            <person name="Wang M."/>
            <person name="Veneault-Fourrey C."/>
            <person name="Henrissat B."/>
            <person name="Grigoriev I.V."/>
            <person name="Martin F.M."/>
            <person name="Perotto S."/>
        </authorList>
    </citation>
    <scope>NUCLEOTIDE SEQUENCE [LARGE SCALE GENOMIC DNA]</scope>
    <source>
        <strain evidence="1 2">ATCC 22711</strain>
    </source>
</reference>
<dbReference type="GeneID" id="36572367"/>
<sequence length="123" mass="13835">MLPSYLNLVVLLPPWPDPASQYSTCPARDIPCCTLPNPFFTLPCLYLQPCAWLPWYYCRAHDSCNSSPRPMYLQHSAVKPPLSSMAPTHSQAHSSALSGVICSLRFLFPMACLKYAFSRCQHL</sequence>
<evidence type="ECO:0000313" key="2">
    <source>
        <dbReference type="Proteomes" id="UP000241818"/>
    </source>
</evidence>
<protein>
    <submittedName>
        <fullName evidence="1">Uncharacterized protein</fullName>
    </submittedName>
</protein>
<gene>
    <name evidence="1" type="ORF">M430DRAFT_203948</name>
</gene>
<accession>A0A2T3BBB9</accession>
<dbReference type="InParanoid" id="A0A2T3BBB9"/>
<dbReference type="AlphaFoldDB" id="A0A2T3BBB9"/>
<evidence type="ECO:0000313" key="1">
    <source>
        <dbReference type="EMBL" id="PSS25564.1"/>
    </source>
</evidence>
<name>A0A2T3BBB9_AMORE</name>
<keyword evidence="2" id="KW-1185">Reference proteome</keyword>
<proteinExistence type="predicted"/>
<dbReference type="Proteomes" id="UP000241818">
    <property type="component" value="Unassembled WGS sequence"/>
</dbReference>
<organism evidence="1 2">
    <name type="scientific">Amorphotheca resinae ATCC 22711</name>
    <dbReference type="NCBI Taxonomy" id="857342"/>
    <lineage>
        <taxon>Eukaryota</taxon>
        <taxon>Fungi</taxon>
        <taxon>Dikarya</taxon>
        <taxon>Ascomycota</taxon>
        <taxon>Pezizomycotina</taxon>
        <taxon>Leotiomycetes</taxon>
        <taxon>Helotiales</taxon>
        <taxon>Amorphothecaceae</taxon>
        <taxon>Amorphotheca</taxon>
    </lineage>
</organism>
<dbReference type="EMBL" id="KZ679007">
    <property type="protein sequence ID" value="PSS25564.1"/>
    <property type="molecule type" value="Genomic_DNA"/>
</dbReference>
<dbReference type="RefSeq" id="XP_024724163.1">
    <property type="nucleotide sequence ID" value="XM_024864286.1"/>
</dbReference>